<dbReference type="KEGG" id="nta:107782827"/>
<feature type="domain" description="VQ" evidence="2">
    <location>
        <begin position="184"/>
        <end position="211"/>
    </location>
</feature>
<organism evidence="3 4">
    <name type="scientific">Nicotiana tabacum</name>
    <name type="common">Common tobacco</name>
    <dbReference type="NCBI Taxonomy" id="4097"/>
    <lineage>
        <taxon>Eukaryota</taxon>
        <taxon>Viridiplantae</taxon>
        <taxon>Streptophyta</taxon>
        <taxon>Embryophyta</taxon>
        <taxon>Tracheophyta</taxon>
        <taxon>Spermatophyta</taxon>
        <taxon>Magnoliopsida</taxon>
        <taxon>eudicotyledons</taxon>
        <taxon>Gunneridae</taxon>
        <taxon>Pentapetalae</taxon>
        <taxon>asterids</taxon>
        <taxon>lamiids</taxon>
        <taxon>Solanales</taxon>
        <taxon>Solanaceae</taxon>
        <taxon>Nicotianoideae</taxon>
        <taxon>Nicotianeae</taxon>
        <taxon>Nicotiana</taxon>
    </lineage>
</organism>
<evidence type="ECO:0000259" key="2">
    <source>
        <dbReference type="Pfam" id="PF05678"/>
    </source>
</evidence>
<evidence type="ECO:0000313" key="4">
    <source>
        <dbReference type="RefSeq" id="XP_016459249.1"/>
    </source>
</evidence>
<feature type="region of interest" description="Disordered" evidence="1">
    <location>
        <begin position="157"/>
        <end position="187"/>
    </location>
</feature>
<protein>
    <submittedName>
        <fullName evidence="4">Nuclear pore complex protein DDB_G0274915-like</fullName>
    </submittedName>
    <submittedName>
        <fullName evidence="4">Uncharacterized protein LOC107782827</fullName>
    </submittedName>
</protein>
<dbReference type="OrthoDB" id="780193at2759"/>
<dbReference type="PANTHER" id="PTHR33179">
    <property type="entry name" value="VQ MOTIF-CONTAINING PROTEIN"/>
    <property type="match status" value="1"/>
</dbReference>
<accession>A0A1S3Z4H3</accession>
<name>A0A1S3Z4H3_TOBAC</name>
<proteinExistence type="predicted"/>
<sequence>MDSGNNSASLQSSSGGGCGGGDEEYDSRAAAANSFSSANFHTQNTSMFDPFANYFNPISRQQQPQPLTPSLNYPASLFNLDTDWSKTLRSDHNNSPHQFNNSPMSLLASSNKSLSSNSLSFGGGVSNFPSAAVEHGGGGGSVTITTTTTTTEPAAMAAAVPPADQPVTQPAVRNPKKRSRASRRAPTTVLTTDTTNFRAMVQEFTGIPAPPFTSSTYFHPRSRFDIFGATPNSSLRPPLNISQQPNYLRRPFPQKIQPQQPGSTPFLSPSSSSSSSSALLSCLANNIASASTTSAANNIPQSCNLFTNIQQNSILTSLLQSSQKYPFGSSNILGSKDQEQFQIPSSSNDSQLKMGSVVLEDYGMSNHNLGHNLSGLPNLISPEQAVTTRNQNSIIHGDKVQETVGSRGEGMVESWINSSH</sequence>
<feature type="compositionally biased region" description="Low complexity" evidence="1">
    <location>
        <begin position="1"/>
        <end position="13"/>
    </location>
</feature>
<feature type="compositionally biased region" description="Low complexity" evidence="1">
    <location>
        <begin position="157"/>
        <end position="172"/>
    </location>
</feature>
<dbReference type="InterPro" id="IPR039609">
    <property type="entry name" value="VQ_15/22"/>
</dbReference>
<gene>
    <name evidence="4" type="primary">LOC107782827</name>
</gene>
<feature type="region of interest" description="Disordered" evidence="1">
    <location>
        <begin position="1"/>
        <end position="25"/>
    </location>
</feature>
<evidence type="ECO:0000256" key="1">
    <source>
        <dbReference type="SAM" id="MobiDB-lite"/>
    </source>
</evidence>
<dbReference type="GeneID" id="107782827"/>
<dbReference type="RefSeq" id="XP_016459249.1">
    <property type="nucleotide sequence ID" value="XM_016603763.2"/>
</dbReference>
<reference evidence="3" key="1">
    <citation type="journal article" date="2014" name="Nat. Commun.">
        <title>The tobacco genome sequence and its comparison with those of tomato and potato.</title>
        <authorList>
            <person name="Sierro N."/>
            <person name="Battey J.N."/>
            <person name="Ouadi S."/>
            <person name="Bakaher N."/>
            <person name="Bovet L."/>
            <person name="Willig A."/>
            <person name="Goepfert S."/>
            <person name="Peitsch M.C."/>
            <person name="Ivanov N.V."/>
        </authorList>
    </citation>
    <scope>NUCLEOTIDE SEQUENCE [LARGE SCALE GENOMIC DNA]</scope>
</reference>
<dbReference type="STRING" id="4097.A0A1S3Z4H3"/>
<feature type="compositionally biased region" description="Basic residues" evidence="1">
    <location>
        <begin position="174"/>
        <end position="183"/>
    </location>
</feature>
<dbReference type="InterPro" id="IPR008889">
    <property type="entry name" value="VQ"/>
</dbReference>
<dbReference type="PaxDb" id="4097-A0A1S3Z4H3"/>
<evidence type="ECO:0000313" key="3">
    <source>
        <dbReference type="Proteomes" id="UP000790787"/>
    </source>
</evidence>
<feature type="region of interest" description="Disordered" evidence="1">
    <location>
        <begin position="252"/>
        <end position="271"/>
    </location>
</feature>
<dbReference type="AlphaFoldDB" id="A0A1S3Z4H3"/>
<feature type="compositionally biased region" description="Polar residues" evidence="1">
    <location>
        <begin position="256"/>
        <end position="266"/>
    </location>
</feature>
<dbReference type="PANTHER" id="PTHR33179:SF10">
    <property type="entry name" value="OS02G0753700 PROTEIN"/>
    <property type="match status" value="1"/>
</dbReference>
<keyword evidence="3" id="KW-1185">Reference proteome</keyword>
<dbReference type="Proteomes" id="UP000790787">
    <property type="component" value="Chromosome 13"/>
</dbReference>
<dbReference type="RefSeq" id="XP_016459249.1">
    <property type="nucleotide sequence ID" value="XM_016603763.1"/>
</dbReference>
<dbReference type="Pfam" id="PF05678">
    <property type="entry name" value="VQ"/>
    <property type="match status" value="1"/>
</dbReference>
<reference evidence="4" key="2">
    <citation type="submission" date="2025-08" db="UniProtKB">
        <authorList>
            <consortium name="RefSeq"/>
        </authorList>
    </citation>
    <scope>IDENTIFICATION</scope>
    <source>
        <tissue evidence="4">Leaf</tissue>
    </source>
</reference>
<dbReference type="OMA" id="HSAFNYQ"/>